<accession>A0A839A8K0</accession>
<dbReference type="RefSeq" id="WP_182161090.1">
    <property type="nucleotide sequence ID" value="NZ_JACFXV010000006.1"/>
</dbReference>
<organism evidence="2 3">
    <name type="scientific">Stappia albiluteola</name>
    <dbReference type="NCBI Taxonomy" id="2758565"/>
    <lineage>
        <taxon>Bacteria</taxon>
        <taxon>Pseudomonadati</taxon>
        <taxon>Pseudomonadota</taxon>
        <taxon>Alphaproteobacteria</taxon>
        <taxon>Hyphomicrobiales</taxon>
        <taxon>Stappiaceae</taxon>
        <taxon>Stappia</taxon>
    </lineage>
</organism>
<keyword evidence="3" id="KW-1185">Reference proteome</keyword>
<protein>
    <recommendedName>
        <fullName evidence="1">Transcriptional regulator-like domain-containing protein</fullName>
    </recommendedName>
</protein>
<gene>
    <name evidence="2" type="ORF">H2509_00225</name>
</gene>
<name>A0A839A8K0_9HYPH</name>
<evidence type="ECO:0000259" key="1">
    <source>
        <dbReference type="Pfam" id="PF20109"/>
    </source>
</evidence>
<evidence type="ECO:0000313" key="2">
    <source>
        <dbReference type="EMBL" id="MBA5775546.1"/>
    </source>
</evidence>
<dbReference type="InterPro" id="IPR045465">
    <property type="entry name" value="Trans_reg_dom"/>
</dbReference>
<dbReference type="EMBL" id="JACFXV010000006">
    <property type="protein sequence ID" value="MBA5775546.1"/>
    <property type="molecule type" value="Genomic_DNA"/>
</dbReference>
<dbReference type="Pfam" id="PF20109">
    <property type="entry name" value="Trans_reg_dom"/>
    <property type="match status" value="1"/>
</dbReference>
<comment type="caution">
    <text evidence="2">The sequence shown here is derived from an EMBL/GenBank/DDBJ whole genome shotgun (WGS) entry which is preliminary data.</text>
</comment>
<feature type="domain" description="Transcriptional regulator-like" evidence="1">
    <location>
        <begin position="12"/>
        <end position="40"/>
    </location>
</feature>
<proteinExistence type="predicted"/>
<sequence>MKEVSEETSFEDWRDCVNYRHLLNLDRADWAWEFLRRHPDCPSFLIMPRSRQVLRAAPPINLVTLEEELDHAPSWGLRFRRYALLTGFRIIGFLAR</sequence>
<dbReference type="Proteomes" id="UP000541109">
    <property type="component" value="Unassembled WGS sequence"/>
</dbReference>
<reference evidence="2 3" key="1">
    <citation type="submission" date="2020-07" db="EMBL/GenBank/DDBJ databases">
        <title>Stappia sp., F7233, whole genome shotgun sequencing project.</title>
        <authorList>
            <person name="Jiang S."/>
            <person name="Liu Z.W."/>
            <person name="Du Z.J."/>
        </authorList>
    </citation>
    <scope>NUCLEOTIDE SEQUENCE [LARGE SCALE GENOMIC DNA]</scope>
    <source>
        <strain evidence="2 3">F7233</strain>
    </source>
</reference>
<evidence type="ECO:0000313" key="3">
    <source>
        <dbReference type="Proteomes" id="UP000541109"/>
    </source>
</evidence>
<dbReference type="AlphaFoldDB" id="A0A839A8K0"/>